<dbReference type="SMART" id="SM00248">
    <property type="entry name" value="ANK"/>
    <property type="match status" value="2"/>
</dbReference>
<keyword evidence="1" id="KW-0040">ANK repeat</keyword>
<dbReference type="Proteomes" id="UP000708148">
    <property type="component" value="Unassembled WGS sequence"/>
</dbReference>
<evidence type="ECO:0000313" key="3">
    <source>
        <dbReference type="EMBL" id="CAD7698200.1"/>
    </source>
</evidence>
<feature type="repeat" description="ANK" evidence="1">
    <location>
        <begin position="17"/>
        <end position="49"/>
    </location>
</feature>
<dbReference type="PROSITE" id="PS50297">
    <property type="entry name" value="ANK_REP_REGION"/>
    <property type="match status" value="1"/>
</dbReference>
<dbReference type="PROSITE" id="PS50088">
    <property type="entry name" value="ANK_REPEAT"/>
    <property type="match status" value="1"/>
</dbReference>
<protein>
    <submittedName>
        <fullName evidence="3">Uncharacterized protein</fullName>
    </submittedName>
</protein>
<dbReference type="Pfam" id="PF12796">
    <property type="entry name" value="Ank_2"/>
    <property type="match status" value="1"/>
</dbReference>
<dbReference type="InterPro" id="IPR036770">
    <property type="entry name" value="Ankyrin_rpt-contain_sf"/>
</dbReference>
<proteinExistence type="predicted"/>
<dbReference type="InterPro" id="IPR002110">
    <property type="entry name" value="Ankyrin_rpt"/>
</dbReference>
<gene>
    <name evidence="3" type="ORF">OSTQU699_LOCUS3561</name>
</gene>
<dbReference type="SUPFAM" id="SSF48403">
    <property type="entry name" value="Ankyrin repeat"/>
    <property type="match status" value="1"/>
</dbReference>
<organism evidence="3 4">
    <name type="scientific">Ostreobium quekettii</name>
    <dbReference type="NCBI Taxonomy" id="121088"/>
    <lineage>
        <taxon>Eukaryota</taxon>
        <taxon>Viridiplantae</taxon>
        <taxon>Chlorophyta</taxon>
        <taxon>core chlorophytes</taxon>
        <taxon>Ulvophyceae</taxon>
        <taxon>TCBD clade</taxon>
        <taxon>Bryopsidales</taxon>
        <taxon>Ostreobineae</taxon>
        <taxon>Ostreobiaceae</taxon>
        <taxon>Ostreobium</taxon>
    </lineage>
</organism>
<evidence type="ECO:0000256" key="1">
    <source>
        <dbReference type="PROSITE-ProRule" id="PRU00023"/>
    </source>
</evidence>
<dbReference type="EMBL" id="CAJHUC010000783">
    <property type="protein sequence ID" value="CAD7698200.1"/>
    <property type="molecule type" value="Genomic_DNA"/>
</dbReference>
<name>A0A8S1J3W2_9CHLO</name>
<dbReference type="PANTHER" id="PTHR24183">
    <property type="entry name" value="FIBRONECTIN TYPE 3 AND ANKYRIN REPEAT DOMAINS PROTEIN 1"/>
    <property type="match status" value="1"/>
</dbReference>
<dbReference type="AlphaFoldDB" id="A0A8S1J3W2"/>
<feature type="signal peptide" evidence="2">
    <location>
        <begin position="1"/>
        <end position="18"/>
    </location>
</feature>
<comment type="caution">
    <text evidence="3">The sequence shown here is derived from an EMBL/GenBank/DDBJ whole genome shotgun (WGS) entry which is preliminary data.</text>
</comment>
<keyword evidence="2" id="KW-0732">Signal</keyword>
<evidence type="ECO:0000256" key="2">
    <source>
        <dbReference type="SAM" id="SignalP"/>
    </source>
</evidence>
<dbReference type="PANTHER" id="PTHR24183:SF1">
    <property type="entry name" value="FIBRONECTIN TYPE 3 AND ANKYRIN REPEAT DOMAINS PROTEIN 1"/>
    <property type="match status" value="1"/>
</dbReference>
<dbReference type="OrthoDB" id="4062651at2759"/>
<dbReference type="GO" id="GO:0005634">
    <property type="term" value="C:nucleus"/>
    <property type="evidence" value="ECO:0007669"/>
    <property type="project" value="TreeGrafter"/>
</dbReference>
<reference evidence="3" key="1">
    <citation type="submission" date="2020-12" db="EMBL/GenBank/DDBJ databases">
        <authorList>
            <person name="Iha C."/>
        </authorList>
    </citation>
    <scope>NUCLEOTIDE SEQUENCE</scope>
</reference>
<dbReference type="Gene3D" id="1.25.40.20">
    <property type="entry name" value="Ankyrin repeat-containing domain"/>
    <property type="match status" value="1"/>
</dbReference>
<feature type="chain" id="PRO_5035894916" evidence="2">
    <location>
        <begin position="19"/>
        <end position="99"/>
    </location>
</feature>
<accession>A0A8S1J3W2</accession>
<sequence>MLQLLLVRLCAMMRMQDGSTPLILAASQGLQLVVELLVDKGATVGIKDKAGKTAFDWAQRNGHSAVADYLKRFAGTTASSVSSTRKSALIRLKSVFKRS</sequence>
<keyword evidence="4" id="KW-1185">Reference proteome</keyword>
<evidence type="ECO:0000313" key="4">
    <source>
        <dbReference type="Proteomes" id="UP000708148"/>
    </source>
</evidence>